<protein>
    <submittedName>
        <fullName evidence="7">Membrane protein required for colicin V production</fullName>
    </submittedName>
</protein>
<evidence type="ECO:0000313" key="8">
    <source>
        <dbReference type="Proteomes" id="UP000316238"/>
    </source>
</evidence>
<dbReference type="Proteomes" id="UP000316238">
    <property type="component" value="Unassembled WGS sequence"/>
</dbReference>
<dbReference type="PANTHER" id="PTHR36926">
    <property type="entry name" value="COLICIN V PRODUCTION PROTEIN"/>
    <property type="match status" value="1"/>
</dbReference>
<name>A0A521G1K0_9BACT</name>
<feature type="transmembrane region" description="Helical" evidence="6">
    <location>
        <begin position="68"/>
        <end position="92"/>
    </location>
</feature>
<keyword evidence="8" id="KW-1185">Reference proteome</keyword>
<sequence>MTLNLNDISTFDYIIAGILTLFLLRGLCIGFVRQLAATAALVGSYWLAGEYVGQVMPYVEGFIDRPGAVFLVSFGSLFLLSALVFTLIGSLLHKVLEISLLGWANRLTGGLLGVARGGLVTVLLFMLLAAVLPAAHPLFEGSLTVPYLSQGAEIIRQFIRNVSVRDDLKPMPPEEIKGEQEQKKLGKEQLPVDGEKVKPVTIPDETEPQSMPVQQEEINDERSEETGTAPR</sequence>
<keyword evidence="3 6" id="KW-1133">Transmembrane helix</keyword>
<dbReference type="AlphaFoldDB" id="A0A521G1K0"/>
<feature type="transmembrane region" description="Helical" evidence="6">
    <location>
        <begin position="6"/>
        <end position="24"/>
    </location>
</feature>
<comment type="subcellular location">
    <subcellularLocation>
        <location evidence="1">Membrane</location>
        <topology evidence="1">Multi-pass membrane protein</topology>
    </subcellularLocation>
</comment>
<reference evidence="7" key="1">
    <citation type="submission" date="2017-07" db="EMBL/GenBank/DDBJ databases">
        <title>The cable genome - Insights into the physiology and evolution of filamentous bacteria capable of sulfide oxidation via long distance electron transfer.</title>
        <authorList>
            <person name="Thorup C."/>
            <person name="Bjerg J.T."/>
            <person name="Schreiber L."/>
            <person name="Nielsen L.P."/>
            <person name="Kjeldsen K.U."/>
            <person name="Boesen T."/>
            <person name="Boggild A."/>
            <person name="Meysman F."/>
            <person name="Geelhoed J."/>
            <person name="Schramm A."/>
        </authorList>
    </citation>
    <scope>NUCLEOTIDE SEQUENCE [LARGE SCALE GENOMIC DNA]</scope>
    <source>
        <strain evidence="7">GS</strain>
    </source>
</reference>
<comment type="caution">
    <text evidence="7">The sequence shown here is derived from an EMBL/GenBank/DDBJ whole genome shotgun (WGS) entry which is preliminary data.</text>
</comment>
<evidence type="ECO:0000256" key="3">
    <source>
        <dbReference type="ARBA" id="ARBA00022989"/>
    </source>
</evidence>
<organism evidence="7 8">
    <name type="scientific">Candidatus Electronema aureum</name>
    <dbReference type="NCBI Taxonomy" id="2005002"/>
    <lineage>
        <taxon>Bacteria</taxon>
        <taxon>Pseudomonadati</taxon>
        <taxon>Thermodesulfobacteriota</taxon>
        <taxon>Desulfobulbia</taxon>
        <taxon>Desulfobulbales</taxon>
        <taxon>Desulfobulbaceae</taxon>
        <taxon>Candidatus Electronema</taxon>
    </lineage>
</organism>
<dbReference type="GO" id="GO:0009403">
    <property type="term" value="P:toxin biosynthetic process"/>
    <property type="evidence" value="ECO:0007669"/>
    <property type="project" value="InterPro"/>
</dbReference>
<feature type="transmembrane region" description="Helical" evidence="6">
    <location>
        <begin position="31"/>
        <end position="48"/>
    </location>
</feature>
<dbReference type="InterPro" id="IPR052719">
    <property type="entry name" value="CvpA-like"/>
</dbReference>
<feature type="compositionally biased region" description="Basic and acidic residues" evidence="5">
    <location>
        <begin position="169"/>
        <end position="187"/>
    </location>
</feature>
<evidence type="ECO:0000313" key="7">
    <source>
        <dbReference type="EMBL" id="TAA74892.1"/>
    </source>
</evidence>
<dbReference type="Pfam" id="PF02674">
    <property type="entry name" value="Colicin_V"/>
    <property type="match status" value="1"/>
</dbReference>
<evidence type="ECO:0000256" key="5">
    <source>
        <dbReference type="SAM" id="MobiDB-lite"/>
    </source>
</evidence>
<evidence type="ECO:0000256" key="4">
    <source>
        <dbReference type="ARBA" id="ARBA00023136"/>
    </source>
</evidence>
<evidence type="ECO:0000256" key="1">
    <source>
        <dbReference type="ARBA" id="ARBA00004141"/>
    </source>
</evidence>
<keyword evidence="2 6" id="KW-0812">Transmembrane</keyword>
<dbReference type="InterPro" id="IPR003825">
    <property type="entry name" value="Colicin-V_CvpA"/>
</dbReference>
<proteinExistence type="predicted"/>
<dbReference type="PANTHER" id="PTHR36926:SF1">
    <property type="entry name" value="COLICIN V PRODUCTION PROTEIN"/>
    <property type="match status" value="1"/>
</dbReference>
<feature type="transmembrane region" description="Helical" evidence="6">
    <location>
        <begin position="113"/>
        <end position="135"/>
    </location>
</feature>
<dbReference type="EMBL" id="NQJD01000015">
    <property type="protein sequence ID" value="TAA74892.1"/>
    <property type="molecule type" value="Genomic_DNA"/>
</dbReference>
<accession>A0A521G1K0</accession>
<dbReference type="GO" id="GO:0016020">
    <property type="term" value="C:membrane"/>
    <property type="evidence" value="ECO:0007669"/>
    <property type="project" value="UniProtKB-SubCell"/>
</dbReference>
<keyword evidence="4 6" id="KW-0472">Membrane</keyword>
<feature type="region of interest" description="Disordered" evidence="5">
    <location>
        <begin position="169"/>
        <end position="231"/>
    </location>
</feature>
<gene>
    <name evidence="7" type="ORF">CDV28_11527</name>
</gene>
<evidence type="ECO:0000256" key="6">
    <source>
        <dbReference type="SAM" id="Phobius"/>
    </source>
</evidence>
<evidence type="ECO:0000256" key="2">
    <source>
        <dbReference type="ARBA" id="ARBA00022692"/>
    </source>
</evidence>